<dbReference type="NCBIfam" id="TIGR00549">
    <property type="entry name" value="mevalon_kin"/>
    <property type="match status" value="1"/>
</dbReference>
<reference evidence="13" key="1">
    <citation type="journal article" date="2015" name="Proc. Natl. Acad. Sci. U.S.A.">
        <title>Networks of energetic and metabolic interactions define dynamics in microbial communities.</title>
        <authorList>
            <person name="Embree M."/>
            <person name="Liu J.K."/>
            <person name="Al-Bassam M.M."/>
            <person name="Zengler K."/>
        </authorList>
    </citation>
    <scope>NUCLEOTIDE SEQUENCE</scope>
</reference>
<keyword evidence="4" id="KW-0547">Nucleotide-binding</keyword>
<dbReference type="EC" id="2.7.1.36" evidence="13"/>
<protein>
    <submittedName>
        <fullName evidence="13">Mevalonate kinase</fullName>
        <ecNumber evidence="13">2.7.1.36</ecNumber>
    </submittedName>
</protein>
<evidence type="ECO:0000259" key="11">
    <source>
        <dbReference type="Pfam" id="PF00288"/>
    </source>
</evidence>
<dbReference type="InterPro" id="IPR020568">
    <property type="entry name" value="Ribosomal_Su5_D2-typ_SF"/>
</dbReference>
<dbReference type="InterPro" id="IPR014721">
    <property type="entry name" value="Ribsml_uS5_D2-typ_fold_subgr"/>
</dbReference>
<dbReference type="SUPFAM" id="SSF55060">
    <property type="entry name" value="GHMP Kinase, C-terminal domain"/>
    <property type="match status" value="1"/>
</dbReference>
<comment type="caution">
    <text evidence="13">The sequence shown here is derived from an EMBL/GenBank/DDBJ whole genome shotgun (WGS) entry which is preliminary data.</text>
</comment>
<evidence type="ECO:0000256" key="6">
    <source>
        <dbReference type="ARBA" id="ARBA00022840"/>
    </source>
</evidence>
<evidence type="ECO:0000256" key="3">
    <source>
        <dbReference type="ARBA" id="ARBA00022679"/>
    </source>
</evidence>
<dbReference type="GO" id="GO:0004496">
    <property type="term" value="F:mevalonate kinase activity"/>
    <property type="evidence" value="ECO:0007669"/>
    <property type="project" value="UniProtKB-EC"/>
</dbReference>
<keyword evidence="2" id="KW-0444">Lipid biosynthesis</keyword>
<feature type="domain" description="GHMP kinase N-terminal" evidence="11">
    <location>
        <begin position="56"/>
        <end position="131"/>
    </location>
</feature>
<evidence type="ECO:0000256" key="2">
    <source>
        <dbReference type="ARBA" id="ARBA00022516"/>
    </source>
</evidence>
<dbReference type="InterPro" id="IPR013750">
    <property type="entry name" value="GHMP_kinase_C_dom"/>
</dbReference>
<keyword evidence="1" id="KW-0963">Cytoplasm</keyword>
<dbReference type="InterPro" id="IPR006204">
    <property type="entry name" value="GHMP_kinase_N_dom"/>
</dbReference>
<name>A0A0W8FFJ5_9ZZZZ</name>
<dbReference type="PANTHER" id="PTHR43290">
    <property type="entry name" value="MEVALONATE KINASE"/>
    <property type="match status" value="1"/>
</dbReference>
<evidence type="ECO:0000256" key="10">
    <source>
        <dbReference type="ARBA" id="ARBA00029438"/>
    </source>
</evidence>
<organism evidence="13">
    <name type="scientific">hydrocarbon metagenome</name>
    <dbReference type="NCBI Taxonomy" id="938273"/>
    <lineage>
        <taxon>unclassified sequences</taxon>
        <taxon>metagenomes</taxon>
        <taxon>ecological metagenomes</taxon>
    </lineage>
</organism>
<sequence>MATWSAPGKVFLFGEHAVVFGKPGVAMAIKPRVYVTVRKTRNPSHAKSPYIDECFRETGVRGSVYVHSQMQSSSGLGSSAAVTVATLSAINDEFNLNHTRDEIADLAFLIEKKVQKGRASPTDTYVSSFGGLVLITGDSKRRLPPQSLQLVVGNTLVPHSTAKMVEMVAEQRKKDPEIVNPILDAIGAVTMAALHSISNPKELGRYMDINHALLEALGVGHPAASRLVIASRATGAYGAKITGAGGGGSIIALCPRRAKSRIAGAIEACEAKAIITTIDTEGARRERND</sequence>
<evidence type="ECO:0000256" key="5">
    <source>
        <dbReference type="ARBA" id="ARBA00022777"/>
    </source>
</evidence>
<dbReference type="GO" id="GO:0005829">
    <property type="term" value="C:cytosol"/>
    <property type="evidence" value="ECO:0007669"/>
    <property type="project" value="TreeGrafter"/>
</dbReference>
<dbReference type="HAMAP" id="MF_00217">
    <property type="entry name" value="Mevalonate_kinase"/>
    <property type="match status" value="1"/>
</dbReference>
<evidence type="ECO:0000256" key="1">
    <source>
        <dbReference type="ARBA" id="ARBA00022490"/>
    </source>
</evidence>
<accession>A0A0W8FFJ5</accession>
<evidence type="ECO:0000259" key="12">
    <source>
        <dbReference type="Pfam" id="PF08544"/>
    </source>
</evidence>
<dbReference type="Gene3D" id="3.30.230.10">
    <property type="match status" value="1"/>
</dbReference>
<evidence type="ECO:0000256" key="9">
    <source>
        <dbReference type="ARBA" id="ARBA00023229"/>
    </source>
</evidence>
<gene>
    <name evidence="13" type="ORF">ASZ90_010564</name>
</gene>
<evidence type="ECO:0000256" key="8">
    <source>
        <dbReference type="ARBA" id="ARBA00023098"/>
    </source>
</evidence>
<dbReference type="GO" id="GO:0005524">
    <property type="term" value="F:ATP binding"/>
    <property type="evidence" value="ECO:0007669"/>
    <property type="project" value="UniProtKB-KW"/>
</dbReference>
<dbReference type="InterPro" id="IPR022937">
    <property type="entry name" value="Mevalonate_kinase_arc"/>
</dbReference>
<evidence type="ECO:0000256" key="4">
    <source>
        <dbReference type="ARBA" id="ARBA00022741"/>
    </source>
</evidence>
<dbReference type="InterPro" id="IPR036554">
    <property type="entry name" value="GHMP_kinase_C_sf"/>
</dbReference>
<keyword evidence="8" id="KW-0443">Lipid metabolism</keyword>
<keyword evidence="7" id="KW-0460">Magnesium</keyword>
<dbReference type="PRINTS" id="PR00960">
    <property type="entry name" value="LMBPPROTEIN"/>
</dbReference>
<evidence type="ECO:0000256" key="7">
    <source>
        <dbReference type="ARBA" id="ARBA00022842"/>
    </source>
</evidence>
<proteinExistence type="inferred from homology"/>
<dbReference type="PANTHER" id="PTHR43290:SF2">
    <property type="entry name" value="MEVALONATE KINASE"/>
    <property type="match status" value="1"/>
</dbReference>
<dbReference type="GO" id="GO:0019287">
    <property type="term" value="P:isopentenyl diphosphate biosynthetic process, mevalonate pathway"/>
    <property type="evidence" value="ECO:0007669"/>
    <property type="project" value="UniProtKB-UniPathway"/>
</dbReference>
<dbReference type="EMBL" id="LNQE01001264">
    <property type="protein sequence ID" value="KUG19689.1"/>
    <property type="molecule type" value="Genomic_DNA"/>
</dbReference>
<dbReference type="Pfam" id="PF08544">
    <property type="entry name" value="GHMP_kinases_C"/>
    <property type="match status" value="1"/>
</dbReference>
<dbReference type="AlphaFoldDB" id="A0A0W8FFJ5"/>
<keyword evidence="5 13" id="KW-0418">Kinase</keyword>
<dbReference type="InterPro" id="IPR001174">
    <property type="entry name" value="HddA/FKP"/>
</dbReference>
<dbReference type="Gene3D" id="3.30.70.890">
    <property type="entry name" value="GHMP kinase, C-terminal domain"/>
    <property type="match status" value="1"/>
</dbReference>
<evidence type="ECO:0000313" key="13">
    <source>
        <dbReference type="EMBL" id="KUG19689.1"/>
    </source>
</evidence>
<dbReference type="Pfam" id="PF00288">
    <property type="entry name" value="GHMP_kinases_N"/>
    <property type="match status" value="1"/>
</dbReference>
<dbReference type="SUPFAM" id="SSF54211">
    <property type="entry name" value="Ribosomal protein S5 domain 2-like"/>
    <property type="match status" value="1"/>
</dbReference>
<feature type="domain" description="GHMP kinase C-terminal" evidence="12">
    <location>
        <begin position="194"/>
        <end position="266"/>
    </location>
</feature>
<dbReference type="InterPro" id="IPR006205">
    <property type="entry name" value="Mev_gal_kin"/>
</dbReference>
<keyword evidence="9" id="KW-0414">Isoprene biosynthesis</keyword>
<keyword evidence="6" id="KW-0067">ATP-binding</keyword>
<keyword evidence="3 13" id="KW-0808">Transferase</keyword>
<comment type="pathway">
    <text evidence="10">Isoprenoid biosynthesis; isopentenyl diphosphate biosynthesis via mevalonate pathway; isopentenyl diphosphate from (R)-mevalonate: step 1/3.</text>
</comment>
<dbReference type="UniPathway" id="UPA00057">
    <property type="reaction ID" value="UER00098"/>
</dbReference>